<evidence type="ECO:0000313" key="2">
    <source>
        <dbReference type="Proteomes" id="UP000503129"/>
    </source>
</evidence>
<geneLocation type="plasmid" evidence="2">
    <name>pboct1</name>
</geneLocation>
<dbReference type="KEGG" id="bsen:DP114_33470"/>
<keyword evidence="1" id="KW-0614">Plasmid</keyword>
<dbReference type="Proteomes" id="UP000503129">
    <property type="component" value="Plasmid pBOCT1"/>
</dbReference>
<keyword evidence="2" id="KW-1185">Reference proteome</keyword>
<reference evidence="1 2" key="1">
    <citation type="submission" date="2018-06" db="EMBL/GenBank/DDBJ databases">
        <title>Comparative genomics of Brasilonema spp. strains.</title>
        <authorList>
            <person name="Alvarenga D.O."/>
            <person name="Fiore M.F."/>
            <person name="Varani A.M."/>
        </authorList>
    </citation>
    <scope>NUCLEOTIDE SEQUENCE [LARGE SCALE GENOMIC DNA]</scope>
    <source>
        <strain evidence="1 2">CENA114</strain>
        <plasmid evidence="2">pboct1</plasmid>
    </source>
</reference>
<accession>A0A856MMK3</accession>
<proteinExistence type="predicted"/>
<dbReference type="AlphaFoldDB" id="A0A856MMK3"/>
<evidence type="ECO:0000313" key="1">
    <source>
        <dbReference type="EMBL" id="QDL12663.1"/>
    </source>
</evidence>
<protein>
    <submittedName>
        <fullName evidence="1">Uncharacterized protein</fullName>
    </submittedName>
</protein>
<dbReference type="RefSeq" id="WP_169264158.1">
    <property type="nucleotide sequence ID" value="NZ_CAWOXK010000002.1"/>
</dbReference>
<name>A0A856MMK3_9CYAN</name>
<dbReference type="EMBL" id="CP030119">
    <property type="protein sequence ID" value="QDL12663.1"/>
    <property type="molecule type" value="Genomic_DNA"/>
</dbReference>
<gene>
    <name evidence="1" type="ORF">DP114_33470</name>
</gene>
<sequence length="104" mass="12308">MISLNNSEDPFEEHYGWKVERSCVRREVENIAMLAFEYVENRLLGLATQFQNQEPPKKRCGWNRILVELDGCQIRTGINIPTETQKLTPRRRIKKCKRQLRSCT</sequence>
<organism evidence="1 2">
    <name type="scientific">Brasilonema sennae CENA114</name>
    <dbReference type="NCBI Taxonomy" id="415709"/>
    <lineage>
        <taxon>Bacteria</taxon>
        <taxon>Bacillati</taxon>
        <taxon>Cyanobacteriota</taxon>
        <taxon>Cyanophyceae</taxon>
        <taxon>Nostocales</taxon>
        <taxon>Scytonemataceae</taxon>
        <taxon>Brasilonema</taxon>
        <taxon>Bromeliae group (in: Brasilonema)</taxon>
    </lineage>
</organism>